<dbReference type="InterPro" id="IPR050536">
    <property type="entry name" value="DtxR_MntR_Metal-Reg"/>
</dbReference>
<evidence type="ECO:0000313" key="9">
    <source>
        <dbReference type="EMBL" id="QHX43795.1"/>
    </source>
</evidence>
<feature type="domain" description="HTH dtxR-type" evidence="8">
    <location>
        <begin position="1"/>
        <end position="66"/>
    </location>
</feature>
<dbReference type="InterPro" id="IPR022689">
    <property type="entry name" value="Iron_dep_repressor"/>
</dbReference>
<evidence type="ECO:0000256" key="1">
    <source>
        <dbReference type="ARBA" id="ARBA00007871"/>
    </source>
</evidence>
<dbReference type="EMBL" id="CP048020">
    <property type="protein sequence ID" value="QHX43795.1"/>
    <property type="molecule type" value="Genomic_DNA"/>
</dbReference>
<name>A0A6P1Y2J3_9SPIR</name>
<evidence type="ECO:0000256" key="3">
    <source>
        <dbReference type="ARBA" id="ARBA00023015"/>
    </source>
</evidence>
<sequence length="149" mass="16750">MIARVSASQEDYLEVIYDLSHGTESVRSIDIANLLGVSRASVNKRLSLLKDAGFVEHEPYGLVRLTESGCAVAKNVRERHNTLYKFLTDILGVDEDTADREACEMEHAISQDTSDKLYAYLSKLNKAPQPTDKISKTQRVQTSYDRLIK</sequence>
<dbReference type="Gene3D" id="1.10.60.10">
    <property type="entry name" value="Iron dependent repressor, metal binding and dimerisation domain"/>
    <property type="match status" value="1"/>
</dbReference>
<proteinExistence type="inferred from homology"/>
<dbReference type="InterPro" id="IPR022687">
    <property type="entry name" value="HTH_DTXR"/>
</dbReference>
<dbReference type="RefSeq" id="WP_162664102.1">
    <property type="nucleotide sequence ID" value="NZ_CP048020.1"/>
</dbReference>
<accession>A0A6P1Y2J3</accession>
<feature type="compositionally biased region" description="Polar residues" evidence="7">
    <location>
        <begin position="137"/>
        <end position="149"/>
    </location>
</feature>
<dbReference type="Pfam" id="PF01325">
    <property type="entry name" value="Fe_dep_repress"/>
    <property type="match status" value="1"/>
</dbReference>
<dbReference type="SMART" id="SM00529">
    <property type="entry name" value="HTH_DTXR"/>
    <property type="match status" value="1"/>
</dbReference>
<dbReference type="SUPFAM" id="SSF46785">
    <property type="entry name" value="Winged helix' DNA-binding domain"/>
    <property type="match status" value="1"/>
</dbReference>
<keyword evidence="3" id="KW-0805">Transcription regulation</keyword>
<dbReference type="GO" id="GO:0046983">
    <property type="term" value="F:protein dimerization activity"/>
    <property type="evidence" value="ECO:0007669"/>
    <property type="project" value="InterPro"/>
</dbReference>
<dbReference type="Gene3D" id="1.10.10.10">
    <property type="entry name" value="Winged helix-like DNA-binding domain superfamily/Winged helix DNA-binding domain"/>
    <property type="match status" value="1"/>
</dbReference>
<organism evidence="9 10">
    <name type="scientific">Treponema vincentii</name>
    <dbReference type="NCBI Taxonomy" id="69710"/>
    <lineage>
        <taxon>Bacteria</taxon>
        <taxon>Pseudomonadati</taxon>
        <taxon>Spirochaetota</taxon>
        <taxon>Spirochaetia</taxon>
        <taxon>Spirochaetales</taxon>
        <taxon>Treponemataceae</taxon>
        <taxon>Treponema</taxon>
    </lineage>
</organism>
<dbReference type="SUPFAM" id="SSF47979">
    <property type="entry name" value="Iron-dependent repressor protein, dimerization domain"/>
    <property type="match status" value="1"/>
</dbReference>
<protein>
    <recommendedName>
        <fullName evidence="2">Transcriptional regulator MntR</fullName>
    </recommendedName>
</protein>
<dbReference type="PROSITE" id="PS50944">
    <property type="entry name" value="HTH_DTXR"/>
    <property type="match status" value="1"/>
</dbReference>
<reference evidence="9 10" key="1">
    <citation type="submission" date="2020-01" db="EMBL/GenBank/DDBJ databases">
        <title>Complete genome sequence of a human oral phylogroup 1 Treponema sp. strain ATCC 700766, originally isolated from periodontitis dental plaque.</title>
        <authorList>
            <person name="Chan Y."/>
            <person name="Huo Y.-B."/>
            <person name="Yu X.-L."/>
            <person name="Zeng H."/>
            <person name="Leung W.-K."/>
            <person name="Watt R.M."/>
        </authorList>
    </citation>
    <scope>NUCLEOTIDE SEQUENCE [LARGE SCALE GENOMIC DNA]</scope>
    <source>
        <strain evidence="9 10">OMZ 804</strain>
    </source>
</reference>
<dbReference type="Proteomes" id="UP000464374">
    <property type="component" value="Chromosome"/>
</dbReference>
<dbReference type="InterPro" id="IPR001367">
    <property type="entry name" value="Fe_dep_repressor"/>
</dbReference>
<evidence type="ECO:0000256" key="7">
    <source>
        <dbReference type="SAM" id="MobiDB-lite"/>
    </source>
</evidence>
<dbReference type="PANTHER" id="PTHR33238:SF7">
    <property type="entry name" value="IRON-DEPENDENT TRANSCRIPTIONAL REGULATOR"/>
    <property type="match status" value="1"/>
</dbReference>
<comment type="function">
    <text evidence="6">In the presence of manganese, represses expression of mntH and mntS. Up-regulates expression of mntP.</text>
</comment>
<keyword evidence="4" id="KW-0238">DNA-binding</keyword>
<dbReference type="AlphaFoldDB" id="A0A6P1Y2J3"/>
<dbReference type="KEGG" id="trz:GWP43_10450"/>
<evidence type="ECO:0000313" key="10">
    <source>
        <dbReference type="Proteomes" id="UP000464374"/>
    </source>
</evidence>
<keyword evidence="5" id="KW-0804">Transcription</keyword>
<comment type="similarity">
    <text evidence="1">Belongs to the DtxR/MntR family.</text>
</comment>
<dbReference type="PANTHER" id="PTHR33238">
    <property type="entry name" value="IRON (METAL) DEPENDENT REPRESSOR, DTXR FAMILY"/>
    <property type="match status" value="1"/>
</dbReference>
<dbReference type="Pfam" id="PF02742">
    <property type="entry name" value="Fe_dep_repr_C"/>
    <property type="match status" value="1"/>
</dbReference>
<feature type="region of interest" description="Disordered" evidence="7">
    <location>
        <begin position="130"/>
        <end position="149"/>
    </location>
</feature>
<gene>
    <name evidence="9" type="ORF">GWP43_10450</name>
</gene>
<dbReference type="GO" id="GO:0046914">
    <property type="term" value="F:transition metal ion binding"/>
    <property type="evidence" value="ECO:0007669"/>
    <property type="project" value="InterPro"/>
</dbReference>
<evidence type="ECO:0000259" key="8">
    <source>
        <dbReference type="PROSITE" id="PS50944"/>
    </source>
</evidence>
<evidence type="ECO:0000256" key="6">
    <source>
        <dbReference type="ARBA" id="ARBA00025185"/>
    </source>
</evidence>
<evidence type="ECO:0000256" key="4">
    <source>
        <dbReference type="ARBA" id="ARBA00023125"/>
    </source>
</evidence>
<dbReference type="InterPro" id="IPR036388">
    <property type="entry name" value="WH-like_DNA-bd_sf"/>
</dbReference>
<dbReference type="InterPro" id="IPR036421">
    <property type="entry name" value="Fe_dep_repressor_sf"/>
</dbReference>
<dbReference type="FunFam" id="1.10.60.10:FF:000005">
    <property type="entry name" value="Transcriptional regulator MntR protein"/>
    <property type="match status" value="1"/>
</dbReference>
<dbReference type="InterPro" id="IPR036390">
    <property type="entry name" value="WH_DNA-bd_sf"/>
</dbReference>
<dbReference type="GO" id="GO:0003677">
    <property type="term" value="F:DNA binding"/>
    <property type="evidence" value="ECO:0007669"/>
    <property type="project" value="UniProtKB-KW"/>
</dbReference>
<dbReference type="GO" id="GO:0003700">
    <property type="term" value="F:DNA-binding transcription factor activity"/>
    <property type="evidence" value="ECO:0007669"/>
    <property type="project" value="InterPro"/>
</dbReference>
<evidence type="ECO:0000256" key="2">
    <source>
        <dbReference type="ARBA" id="ARBA00022386"/>
    </source>
</evidence>
<evidence type="ECO:0000256" key="5">
    <source>
        <dbReference type="ARBA" id="ARBA00023163"/>
    </source>
</evidence>